<sequence>MDDTILNLPSIEEIERLVAQGNLTQLQAQLKRVHPADIAVLLNVLDTETAVTLFELLPIEVASEVLDETGSQIRQELVEKVDDERLADLLDELPMDDAAEFLEDLPDPISDRLIGLMEPEEAAEVQELLAHAEETAGRLMTRDVVALRRQWTVSETFDYLRSLQDAETLHYLYVVDRANKLIGVVPL</sequence>
<dbReference type="InterPro" id="IPR000644">
    <property type="entry name" value="CBS_dom"/>
</dbReference>
<dbReference type="GO" id="GO:0016020">
    <property type="term" value="C:membrane"/>
    <property type="evidence" value="ECO:0007669"/>
    <property type="project" value="InterPro"/>
</dbReference>
<evidence type="ECO:0000313" key="2">
    <source>
        <dbReference type="EMBL" id="VAW41002.1"/>
    </source>
</evidence>
<feature type="non-terminal residue" evidence="2">
    <location>
        <position position="187"/>
    </location>
</feature>
<organism evidence="2">
    <name type="scientific">hydrothermal vent metagenome</name>
    <dbReference type="NCBI Taxonomy" id="652676"/>
    <lineage>
        <taxon>unclassified sequences</taxon>
        <taxon>metagenomes</taxon>
        <taxon>ecological metagenomes</taxon>
    </lineage>
</organism>
<dbReference type="SUPFAM" id="SSF54631">
    <property type="entry name" value="CBS-domain pair"/>
    <property type="match status" value="1"/>
</dbReference>
<dbReference type="SMART" id="SM00924">
    <property type="entry name" value="MgtE_N"/>
    <property type="match status" value="1"/>
</dbReference>
<dbReference type="Pfam" id="PF03448">
    <property type="entry name" value="MgtE_N"/>
    <property type="match status" value="1"/>
</dbReference>
<reference evidence="2" key="1">
    <citation type="submission" date="2018-06" db="EMBL/GenBank/DDBJ databases">
        <authorList>
            <person name="Zhirakovskaya E."/>
        </authorList>
    </citation>
    <scope>NUCLEOTIDE SEQUENCE</scope>
</reference>
<dbReference type="SUPFAM" id="SSF158791">
    <property type="entry name" value="MgtE N-terminal domain-like"/>
    <property type="match status" value="1"/>
</dbReference>
<dbReference type="InterPro" id="IPR006668">
    <property type="entry name" value="Mg_transptr_MgtE_intracell_dom"/>
</dbReference>
<gene>
    <name evidence="2" type="ORF">MNBD_CHLOROFLEXI01-2643</name>
</gene>
<dbReference type="EMBL" id="UOEU01000822">
    <property type="protein sequence ID" value="VAW41002.1"/>
    <property type="molecule type" value="Genomic_DNA"/>
</dbReference>
<proteinExistence type="predicted"/>
<dbReference type="AlphaFoldDB" id="A0A3B0VPH5"/>
<dbReference type="InterPro" id="IPR038076">
    <property type="entry name" value="MgtE_N_sf"/>
</dbReference>
<dbReference type="InterPro" id="IPR006669">
    <property type="entry name" value="MgtE_transporter"/>
</dbReference>
<dbReference type="Pfam" id="PF00571">
    <property type="entry name" value="CBS"/>
    <property type="match status" value="1"/>
</dbReference>
<dbReference type="PROSITE" id="PS51371">
    <property type="entry name" value="CBS"/>
    <property type="match status" value="1"/>
</dbReference>
<dbReference type="InterPro" id="IPR046342">
    <property type="entry name" value="CBS_dom_sf"/>
</dbReference>
<dbReference type="Gene3D" id="1.25.60.10">
    <property type="entry name" value="MgtE N-terminal domain-like"/>
    <property type="match status" value="1"/>
</dbReference>
<evidence type="ECO:0000259" key="1">
    <source>
        <dbReference type="PROSITE" id="PS51371"/>
    </source>
</evidence>
<name>A0A3B0VPH5_9ZZZZ</name>
<feature type="domain" description="CBS" evidence="1">
    <location>
        <begin position="140"/>
        <end position="187"/>
    </location>
</feature>
<dbReference type="PANTHER" id="PTHR43773">
    <property type="entry name" value="MAGNESIUM TRANSPORTER MGTE"/>
    <property type="match status" value="1"/>
</dbReference>
<dbReference type="PANTHER" id="PTHR43773:SF1">
    <property type="entry name" value="MAGNESIUM TRANSPORTER MGTE"/>
    <property type="match status" value="1"/>
</dbReference>
<protein>
    <submittedName>
        <fullName evidence="2">Mg/Co/Ni transporter MgtE, CBS domain-containing</fullName>
    </submittedName>
</protein>
<dbReference type="Gene3D" id="3.10.580.10">
    <property type="entry name" value="CBS-domain"/>
    <property type="match status" value="1"/>
</dbReference>
<dbReference type="GO" id="GO:0015095">
    <property type="term" value="F:magnesium ion transmembrane transporter activity"/>
    <property type="evidence" value="ECO:0007669"/>
    <property type="project" value="InterPro"/>
</dbReference>
<accession>A0A3B0VPH5</accession>